<sequence length="989" mass="111996">MRRSATVSPELFGGSLDTCHANYSPMESVIENIPQDRSRPKTSYESAENINGGQRPQIQYHESTRPTVKPSETSLSISHPVMEHMAAGGFGGYKNLQQGQVSEALETFPRSMQNETADRLFSHISGIENFTRKPLPTEATNSYLLWTRRSKIQAGVQNNKGGCETALAESGNSSMVPIRTENEELEVKATRTETMGMQTLETELSKLALKGLKKEIRTYIQAGKIGAARELIPVLEKNTGNKDISYNFKIEINRKIYSRGLTELRNQNVQAALSNVHELLKGGHHDRYKKLLQVAVAKHLLKQAKYEASKSNYEGIKPLMEFLQRVELQGLDIDKYDRQLKYRFSKALGRSVIVAHGALEWEKADLYLQELYASGNIIYGNSMAHEIAGGNVLASCRDAQLGWIGATFLRLTYGDRAISYMQKAKEVESDTELTGDWDTEWRPFIPEYWKKRSDAVKYMDWSREKLYPYLRAAHWDVAWNSILRSIGSRNRPLLRKNAPPETKDELLRNLQDQIPSMIGVNPSWLVMICHVASRVRRWDIASNISLFDSESIKRLPTQYWYLCLLCSAEIEYFHKRDPSSASIYLNQARTLEGDLRYGTVDGLYLLGRILTREGLFEDAEYYQSLVLENTGYAQERIFGSPGNIIATMQRPSPVAGIIGHNSVPCPFYENLSLTRDQIGQLVSTSVQRFRGDIERSKLEFHGISDLFLEWYDTTKGIGIDVKDPRAYNIQPFPAYISDCTIFDFFAAWGRPELLRIALDSPLSEIISVNRRDSNGNTTLHWTAKSYNIEGLNILLDYIKGNPTELESILTRWESETKVGALENPLHVALDARIEKFDGRPSIEVVGILLAFCPLLAAGKDHMGGTPVHRLTSSARTDLRDLGSVSDIWWNRSRGRWDIVEQGSIWAKRHLEKFKHYRDCYALIFKGRSYEECVQLRDAEDNEGTKAVDKAVYGELLSVTGGGIQIFGGPSEFHSSMNAHFDDIEKENAN</sequence>
<dbReference type="InterPro" id="IPR036770">
    <property type="entry name" value="Ankyrin_rpt-contain_sf"/>
</dbReference>
<dbReference type="SUPFAM" id="SSF48403">
    <property type="entry name" value="Ankyrin repeat"/>
    <property type="match status" value="1"/>
</dbReference>
<protein>
    <submittedName>
        <fullName evidence="2">Uncharacterized protein</fullName>
    </submittedName>
</protein>
<accession>A0AAV9U9S5</accession>
<name>A0AAV9U9S5_9PEZI</name>
<comment type="caution">
    <text evidence="2">The sequence shown here is derived from an EMBL/GenBank/DDBJ whole genome shotgun (WGS) entry which is preliminary data.</text>
</comment>
<dbReference type="AlphaFoldDB" id="A0AAV9U9S5"/>
<evidence type="ECO:0000313" key="2">
    <source>
        <dbReference type="EMBL" id="KAK6338258.1"/>
    </source>
</evidence>
<feature type="region of interest" description="Disordered" evidence="1">
    <location>
        <begin position="31"/>
        <end position="73"/>
    </location>
</feature>
<feature type="compositionally biased region" description="Polar residues" evidence="1">
    <location>
        <begin position="41"/>
        <end position="61"/>
    </location>
</feature>
<organism evidence="2 3">
    <name type="scientific">Orbilia blumenaviensis</name>
    <dbReference type="NCBI Taxonomy" id="1796055"/>
    <lineage>
        <taxon>Eukaryota</taxon>
        <taxon>Fungi</taxon>
        <taxon>Dikarya</taxon>
        <taxon>Ascomycota</taxon>
        <taxon>Pezizomycotina</taxon>
        <taxon>Orbiliomycetes</taxon>
        <taxon>Orbiliales</taxon>
        <taxon>Orbiliaceae</taxon>
        <taxon>Orbilia</taxon>
    </lineage>
</organism>
<gene>
    <name evidence="2" type="ORF">TWF730_002326</name>
</gene>
<evidence type="ECO:0000313" key="3">
    <source>
        <dbReference type="Proteomes" id="UP001373714"/>
    </source>
</evidence>
<evidence type="ECO:0000256" key="1">
    <source>
        <dbReference type="SAM" id="MobiDB-lite"/>
    </source>
</evidence>
<dbReference type="Gene3D" id="1.25.40.20">
    <property type="entry name" value="Ankyrin repeat-containing domain"/>
    <property type="match status" value="1"/>
</dbReference>
<dbReference type="Proteomes" id="UP001373714">
    <property type="component" value="Unassembled WGS sequence"/>
</dbReference>
<dbReference type="EMBL" id="JAVHNS010000012">
    <property type="protein sequence ID" value="KAK6338258.1"/>
    <property type="molecule type" value="Genomic_DNA"/>
</dbReference>
<proteinExistence type="predicted"/>
<reference evidence="2 3" key="1">
    <citation type="submission" date="2019-10" db="EMBL/GenBank/DDBJ databases">
        <authorList>
            <person name="Palmer J.M."/>
        </authorList>
    </citation>
    <scope>NUCLEOTIDE SEQUENCE [LARGE SCALE GENOMIC DNA]</scope>
    <source>
        <strain evidence="2 3">TWF730</strain>
    </source>
</reference>
<keyword evidence="3" id="KW-1185">Reference proteome</keyword>